<organism evidence="13 14">
    <name type="scientific">Viridibacillus soli</name>
    <dbReference type="NCBI Taxonomy" id="2798301"/>
    <lineage>
        <taxon>Bacteria</taxon>
        <taxon>Bacillati</taxon>
        <taxon>Bacillota</taxon>
        <taxon>Bacilli</taxon>
        <taxon>Bacillales</taxon>
        <taxon>Caryophanaceae</taxon>
        <taxon>Viridibacillus</taxon>
    </lineage>
</organism>
<evidence type="ECO:0000256" key="1">
    <source>
        <dbReference type="ARBA" id="ARBA00011073"/>
    </source>
</evidence>
<dbReference type="InterPro" id="IPR023827">
    <property type="entry name" value="Peptidase_S8_Asp-AS"/>
</dbReference>
<reference evidence="13 14" key="1">
    <citation type="submission" date="2020-12" db="EMBL/GenBank/DDBJ databases">
        <title>YIM B01967 draft genome.</title>
        <authorList>
            <person name="Yan X."/>
        </authorList>
    </citation>
    <scope>NUCLEOTIDE SEQUENCE [LARGE SCALE GENOMIC DNA]</scope>
    <source>
        <strain evidence="13 14">YIM B01967</strain>
    </source>
</reference>
<dbReference type="CDD" id="cd07475">
    <property type="entry name" value="Peptidases_S8_C5a_Peptidase"/>
    <property type="match status" value="1"/>
</dbReference>
<keyword evidence="4 6" id="KW-0378">Hydrolase</keyword>
<dbReference type="InterPro" id="IPR034216">
    <property type="entry name" value="C5a_Peptidase"/>
</dbReference>
<keyword evidence="3 9" id="KW-0732">Signal</keyword>
<feature type="domain" description="C5a peptidase/Subtilisin-like protease SBT2-like Fn3-like" evidence="12">
    <location>
        <begin position="680"/>
        <end position="801"/>
    </location>
</feature>
<dbReference type="InterPro" id="IPR015500">
    <property type="entry name" value="Peptidase_S8_subtilisin-rel"/>
</dbReference>
<proteinExistence type="inferred from homology"/>
<evidence type="ECO:0000256" key="4">
    <source>
        <dbReference type="ARBA" id="ARBA00022801"/>
    </source>
</evidence>
<keyword evidence="2 6" id="KW-0645">Protease</keyword>
<dbReference type="Gene3D" id="3.50.30.30">
    <property type="match status" value="1"/>
</dbReference>
<dbReference type="Gene3D" id="2.70.50.60">
    <property type="entry name" value="abc- transporter (atp binding component) like domain"/>
    <property type="match status" value="1"/>
</dbReference>
<evidence type="ECO:0000259" key="11">
    <source>
        <dbReference type="Pfam" id="PF05922"/>
    </source>
</evidence>
<dbReference type="Gene3D" id="2.60.40.10">
    <property type="entry name" value="Immunoglobulins"/>
    <property type="match status" value="1"/>
</dbReference>
<dbReference type="PRINTS" id="PR00723">
    <property type="entry name" value="SUBTILISIN"/>
</dbReference>
<evidence type="ECO:0000256" key="2">
    <source>
        <dbReference type="ARBA" id="ARBA00022670"/>
    </source>
</evidence>
<dbReference type="Proteomes" id="UP000618943">
    <property type="component" value="Unassembled WGS sequence"/>
</dbReference>
<evidence type="ECO:0000256" key="8">
    <source>
        <dbReference type="SAM" id="MobiDB-lite"/>
    </source>
</evidence>
<feature type="compositionally biased region" description="Basic and acidic residues" evidence="8">
    <location>
        <begin position="1173"/>
        <end position="1258"/>
    </location>
</feature>
<dbReference type="PROSITE" id="PS00136">
    <property type="entry name" value="SUBTILASE_ASP"/>
    <property type="match status" value="1"/>
</dbReference>
<evidence type="ECO:0000256" key="3">
    <source>
        <dbReference type="ARBA" id="ARBA00022729"/>
    </source>
</evidence>
<evidence type="ECO:0000256" key="5">
    <source>
        <dbReference type="ARBA" id="ARBA00022825"/>
    </source>
</evidence>
<evidence type="ECO:0000313" key="14">
    <source>
        <dbReference type="Proteomes" id="UP000618943"/>
    </source>
</evidence>
<dbReference type="InterPro" id="IPR013783">
    <property type="entry name" value="Ig-like_fold"/>
</dbReference>
<feature type="active site" description="Charge relay system" evidence="6">
    <location>
        <position position="594"/>
    </location>
</feature>
<dbReference type="InterPro" id="IPR022398">
    <property type="entry name" value="Peptidase_S8_His-AS"/>
</dbReference>
<dbReference type="PANTHER" id="PTHR43806">
    <property type="entry name" value="PEPTIDASE S8"/>
    <property type="match status" value="1"/>
</dbReference>
<dbReference type="RefSeq" id="WP_200750418.1">
    <property type="nucleotide sequence ID" value="NZ_JAEOAH010000050.1"/>
</dbReference>
<evidence type="ECO:0000256" key="9">
    <source>
        <dbReference type="SAM" id="SignalP"/>
    </source>
</evidence>
<feature type="chain" id="PRO_5046426492" evidence="9">
    <location>
        <begin position="28"/>
        <end position="1548"/>
    </location>
</feature>
<evidence type="ECO:0000259" key="12">
    <source>
        <dbReference type="Pfam" id="PF06280"/>
    </source>
</evidence>
<name>A0ABS1HCG4_9BACL</name>
<feature type="active site" description="Charge relay system" evidence="6">
    <location>
        <position position="262"/>
    </location>
</feature>
<dbReference type="Gene3D" id="3.40.50.200">
    <property type="entry name" value="Peptidase S8/S53 domain"/>
    <property type="match status" value="1"/>
</dbReference>
<feature type="signal peptide" evidence="9">
    <location>
        <begin position="1"/>
        <end position="27"/>
    </location>
</feature>
<feature type="compositionally biased region" description="Polar residues" evidence="8">
    <location>
        <begin position="1151"/>
        <end position="1166"/>
    </location>
</feature>
<feature type="domain" description="Inhibitor I9" evidence="11">
    <location>
        <begin position="92"/>
        <end position="153"/>
    </location>
</feature>
<dbReference type="InterPro" id="IPR046450">
    <property type="entry name" value="PA_dom_sf"/>
</dbReference>
<dbReference type="InterPro" id="IPR010259">
    <property type="entry name" value="S8pro/Inhibitor_I9"/>
</dbReference>
<dbReference type="Pfam" id="PF06280">
    <property type="entry name" value="fn3_5"/>
    <property type="match status" value="1"/>
</dbReference>
<gene>
    <name evidence="13" type="ORF">JFL43_20205</name>
</gene>
<dbReference type="InterPro" id="IPR036852">
    <property type="entry name" value="Peptidase_S8/S53_dom_sf"/>
</dbReference>
<dbReference type="SUPFAM" id="SSF52743">
    <property type="entry name" value="Subtilisin-like"/>
    <property type="match status" value="1"/>
</dbReference>
<dbReference type="PROSITE" id="PS51892">
    <property type="entry name" value="SUBTILASE"/>
    <property type="match status" value="1"/>
</dbReference>
<dbReference type="InterPro" id="IPR023828">
    <property type="entry name" value="Peptidase_S8_Ser-AS"/>
</dbReference>
<dbReference type="EMBL" id="JAEOAH010000050">
    <property type="protein sequence ID" value="MBK3497113.1"/>
    <property type="molecule type" value="Genomic_DNA"/>
</dbReference>
<dbReference type="SUPFAM" id="SSF52025">
    <property type="entry name" value="PA domain"/>
    <property type="match status" value="1"/>
</dbReference>
<dbReference type="Pfam" id="PF00082">
    <property type="entry name" value="Peptidase_S8"/>
    <property type="match status" value="1"/>
</dbReference>
<evidence type="ECO:0000259" key="10">
    <source>
        <dbReference type="Pfam" id="PF00082"/>
    </source>
</evidence>
<comment type="caution">
    <text evidence="13">The sequence shown here is derived from an EMBL/GenBank/DDBJ whole genome shotgun (WGS) entry which is preliminary data.</text>
</comment>
<dbReference type="PROSITE" id="PS00137">
    <property type="entry name" value="SUBTILASE_HIS"/>
    <property type="match status" value="1"/>
</dbReference>
<dbReference type="Pfam" id="PF05922">
    <property type="entry name" value="Inhibitor_I9"/>
    <property type="match status" value="1"/>
</dbReference>
<feature type="domain" description="Peptidase S8/S53" evidence="10">
    <location>
        <begin position="187"/>
        <end position="656"/>
    </location>
</feature>
<feature type="region of interest" description="Disordered" evidence="8">
    <location>
        <begin position="1151"/>
        <end position="1259"/>
    </location>
</feature>
<evidence type="ECO:0000256" key="6">
    <source>
        <dbReference type="PROSITE-ProRule" id="PRU01240"/>
    </source>
</evidence>
<keyword evidence="5 6" id="KW-0720">Serine protease</keyword>
<evidence type="ECO:0000313" key="13">
    <source>
        <dbReference type="EMBL" id="MBK3497113.1"/>
    </source>
</evidence>
<accession>A0ABS1HCG4</accession>
<protein>
    <submittedName>
        <fullName evidence="13">S8 family serine peptidase</fullName>
    </submittedName>
</protein>
<dbReference type="PROSITE" id="PS00138">
    <property type="entry name" value="SUBTILASE_SER"/>
    <property type="match status" value="1"/>
</dbReference>
<dbReference type="Gene3D" id="2.60.40.4070">
    <property type="match status" value="1"/>
</dbReference>
<dbReference type="InterPro" id="IPR000209">
    <property type="entry name" value="Peptidase_S8/S53_dom"/>
</dbReference>
<sequence length="1548" mass="167484">MKKIRRFRKSVVIGLVSLLTVSNVAFGTNITKAETSEIDKLVKIQKPDKKIEDVSYDYKDSDIVRVIVELEGDPAINYSTKRGIRYKDLETEKKTELQKVVKEEHSEFISDVKEEKIEFEVENTFTTVVNGVSGEIEFSQIEELEKLPNVEAVSIVNEYKRPTEKPTMLSSKDMVEAIQTWNAGYDGKGMVVGIIDTGIDYEHKDMQLQDDNKHKLTKTKVNGLVQAGKLPGQFYNVKVPYGYNYADKNSEILDLGPDASMHGMHVGGTVGANGDENGNGIKGIAPMAQLLALKVFGNDPAMPSTFGDIYIKAIDDGIILGADVLNMSLGSTAGFADSNSLEQKAVERAVENGVLMSISAGNSSQFGANYTENPLATNPDIGLVGAPSLAPSSISVASLENDKLTLDQMSLKIGSETLPIAYKKQSSPLPLEVFGKGVGKDVIYVGDGGQAQYTGKNVKGKVVFAVRSAANPNYGEIQLQAEKAGAAGVIIRGTAAHGDYVSMALNNPTIPFVTLSVADGTNLETKLKAAGGVGKVEFSGKMTTVINGSAGKMSNFSSWGVAPGLEMKPEITAPGGQIYSTLNNDQHGVMSGTSMAAPHVAGGAALVLEKVQELFPSLKGADKVKRAKTILMNTAKIVTDPATSGIAYSPRLQGAGIMQLNAAVTTPVYVEAKDTKEGKIELKEIGKDKFSMTVTATNFSDEKVTYNVDASVLTDATSGSEETASNALKEQVIKDAVVTIDTPQVTLFAGKSKDITVEVDLSKANTALENIQKNGYFVEGFITLTNKSQDIVFPDLSVPYLGFKGDWNKPPVLDQMIFDTGSYYKKSGMLDGEGYYLGYNPFTKKYSKSLIAISPNGDGKNEAVAPVLSFLRNSKTVEYAITDETGKILRKLRTDKEQRKNYHNGKSAGSIYSYKPNYTEWDGKLSNKVAADGTYYYQVKTQVDFGGKEQQVTKIPVIVDNTAPVVSKLSFSKKTGTLSFNATDKGSGLQYIEVYVNGKLSGSVNPGTSSEFKLNVGKIEGEGKIKVVAYDYANNHSGQDISGPGDNTIPFIISDTPEAQGVYDTREVPFSGYVTDASQVDYLKIKGDKLNPTSQDIKLKYNEVTKQYEFATHITFTEDGVHDIYIEGADKVGNKIEFRRQVIIDTQAPTLSVSNLPDNNFVSTSGEGPIKVPESKDPIDATENKDVIDAPESKDVIDATENKDPKKAADDKGPVDTTDSKDPIDTPDSKEPIEVPESKDTKETDENKDPKKATDGKDPIVTVSIADNFDDLRLLVNGSEEFTKSFDQPYEMRSFTKDIQIPLELKDGKNEFVFEVKDLGGHVTKKTIAIYKGDNVKAPYVKSLELSNGGGNVTVENPAHIIAEASESIVWEAKVIDSEGKVTDLEPFEGETYEGTFTPDILAESGSYKLSIGAAGSTDSERIETEFTVSNYPASLESVLTTDSKGEKTSAFTSDSSVSIKASLKNQGNSSLKPTVAFQVKDEEGAVVYFKEVDSTTVNSKAKNRFVVDVPLETFEKGKYTVEVFVWDNDDIPIPLAESSNIGSFTVN</sequence>
<dbReference type="Gene3D" id="2.60.40.1710">
    <property type="entry name" value="Subtilisin-like superfamily"/>
    <property type="match status" value="1"/>
</dbReference>
<comment type="similarity">
    <text evidence="1 6 7">Belongs to the peptidase S8 family.</text>
</comment>
<keyword evidence="14" id="KW-1185">Reference proteome</keyword>
<dbReference type="InterPro" id="IPR050131">
    <property type="entry name" value="Peptidase_S8_subtilisin-like"/>
</dbReference>
<dbReference type="PANTHER" id="PTHR43806:SF11">
    <property type="entry name" value="CEREVISIN-RELATED"/>
    <property type="match status" value="1"/>
</dbReference>
<feature type="active site" description="Charge relay system" evidence="6">
    <location>
        <position position="196"/>
    </location>
</feature>
<dbReference type="InterPro" id="IPR010435">
    <property type="entry name" value="C5a/SBT2-like_Fn3"/>
</dbReference>
<evidence type="ECO:0000256" key="7">
    <source>
        <dbReference type="RuleBase" id="RU003355"/>
    </source>
</evidence>